<accession>A0A5D3YM65</accession>
<protein>
    <submittedName>
        <fullName evidence="2">Uncharacterized protein</fullName>
    </submittedName>
</protein>
<feature type="transmembrane region" description="Helical" evidence="1">
    <location>
        <begin position="43"/>
        <end position="63"/>
    </location>
</feature>
<feature type="transmembrane region" description="Helical" evidence="1">
    <location>
        <begin position="12"/>
        <end position="31"/>
    </location>
</feature>
<keyword evidence="3" id="KW-1185">Reference proteome</keyword>
<evidence type="ECO:0000313" key="3">
    <source>
        <dbReference type="Proteomes" id="UP000324595"/>
    </source>
</evidence>
<name>A0A5D3YM65_9BACT</name>
<sequence>MSSKNSVNKKFSSWFSVGCMFETLGILENPILSSVFGIEIPKYLPIIFIVIGIACIVISMKYLK</sequence>
<keyword evidence="1" id="KW-0472">Membrane</keyword>
<proteinExistence type="predicted"/>
<keyword evidence="1" id="KW-1133">Transmembrane helix</keyword>
<dbReference type="Proteomes" id="UP000324595">
    <property type="component" value="Unassembled WGS sequence"/>
</dbReference>
<comment type="caution">
    <text evidence="2">The sequence shown here is derived from an EMBL/GenBank/DDBJ whole genome shotgun (WGS) entry which is preliminary data.</text>
</comment>
<dbReference type="EMBL" id="VNHY01000001">
    <property type="protein sequence ID" value="TYP95245.1"/>
    <property type="molecule type" value="Genomic_DNA"/>
</dbReference>
<reference evidence="2 3" key="1">
    <citation type="submission" date="2019-07" db="EMBL/GenBank/DDBJ databases">
        <title>Genomic Encyclopedia of Archaeal and Bacterial Type Strains, Phase II (KMG-II): from individual species to whole genera.</title>
        <authorList>
            <person name="Goeker M."/>
        </authorList>
    </citation>
    <scope>NUCLEOTIDE SEQUENCE [LARGE SCALE GENOMIC DNA]</scope>
    <source>
        <strain evidence="2 3">DSM 21935</strain>
    </source>
</reference>
<evidence type="ECO:0000256" key="1">
    <source>
        <dbReference type="SAM" id="Phobius"/>
    </source>
</evidence>
<dbReference type="AlphaFoldDB" id="A0A5D3YM65"/>
<keyword evidence="1" id="KW-0812">Transmembrane</keyword>
<organism evidence="2 3">
    <name type="scientific">Fodinibius salinus</name>
    <dbReference type="NCBI Taxonomy" id="860790"/>
    <lineage>
        <taxon>Bacteria</taxon>
        <taxon>Pseudomonadati</taxon>
        <taxon>Balneolota</taxon>
        <taxon>Balneolia</taxon>
        <taxon>Balneolales</taxon>
        <taxon>Balneolaceae</taxon>
        <taxon>Fodinibius</taxon>
    </lineage>
</organism>
<evidence type="ECO:0000313" key="2">
    <source>
        <dbReference type="EMBL" id="TYP95245.1"/>
    </source>
</evidence>
<gene>
    <name evidence="2" type="ORF">LX73_0542</name>
</gene>